<proteinExistence type="predicted"/>
<feature type="repeat" description="TPR" evidence="3">
    <location>
        <begin position="754"/>
        <end position="787"/>
    </location>
</feature>
<dbReference type="EMBL" id="CP031310">
    <property type="protein sequence ID" value="QCC51453.1"/>
    <property type="molecule type" value="Genomic_DNA"/>
</dbReference>
<evidence type="ECO:0000256" key="3">
    <source>
        <dbReference type="PROSITE-ProRule" id="PRU00339"/>
    </source>
</evidence>
<dbReference type="Pfam" id="PF13432">
    <property type="entry name" value="TPR_16"/>
    <property type="match status" value="1"/>
</dbReference>
<gene>
    <name evidence="5" type="ORF">DV733_09460</name>
</gene>
<dbReference type="RefSeq" id="WP_049994936.1">
    <property type="nucleotide sequence ID" value="NZ_CP031310.1"/>
</dbReference>
<keyword evidence="2 3" id="KW-0802">TPR repeat</keyword>
<evidence type="ECO:0000313" key="5">
    <source>
        <dbReference type="EMBL" id="QCC51453.1"/>
    </source>
</evidence>
<dbReference type="InterPro" id="IPR010995">
    <property type="entry name" value="DNA_repair_Rad51/TF_NusA_a-hlx"/>
</dbReference>
<dbReference type="OrthoDB" id="116661at2157"/>
<dbReference type="InterPro" id="IPR019734">
    <property type="entry name" value="TPR_rpt"/>
</dbReference>
<dbReference type="PROSITE" id="PS50005">
    <property type="entry name" value="TPR"/>
    <property type="match status" value="2"/>
</dbReference>
<dbReference type="SUPFAM" id="SSF52540">
    <property type="entry name" value="P-loop containing nucleoside triphosphate hydrolases"/>
    <property type="match status" value="1"/>
</dbReference>
<feature type="region of interest" description="Disordered" evidence="4">
    <location>
        <begin position="1152"/>
        <end position="1173"/>
    </location>
</feature>
<dbReference type="Gene3D" id="1.25.40.10">
    <property type="entry name" value="Tetratricopeptide repeat domain"/>
    <property type="match status" value="1"/>
</dbReference>
<dbReference type="GeneID" id="39848091"/>
<evidence type="ECO:0000256" key="4">
    <source>
        <dbReference type="SAM" id="MobiDB-lite"/>
    </source>
</evidence>
<dbReference type="InterPro" id="IPR051012">
    <property type="entry name" value="CellSynth/LPSAsmb/PSIAsmb"/>
</dbReference>
<dbReference type="InterPro" id="IPR027417">
    <property type="entry name" value="P-loop_NTPase"/>
</dbReference>
<evidence type="ECO:0000256" key="1">
    <source>
        <dbReference type="ARBA" id="ARBA00022737"/>
    </source>
</evidence>
<evidence type="ECO:0000313" key="6">
    <source>
        <dbReference type="Proteomes" id="UP000296706"/>
    </source>
</evidence>
<dbReference type="Proteomes" id="UP000296706">
    <property type="component" value="Chromosome"/>
</dbReference>
<dbReference type="PANTHER" id="PTHR45586:SF1">
    <property type="entry name" value="LIPOPOLYSACCHARIDE ASSEMBLY PROTEIN B"/>
    <property type="match status" value="1"/>
</dbReference>
<dbReference type="SMART" id="SM00028">
    <property type="entry name" value="TPR"/>
    <property type="match status" value="3"/>
</dbReference>
<dbReference type="KEGG" id="hsn:DV733_09460"/>
<protein>
    <submittedName>
        <fullName evidence="5">Tetratricopeptide repeat protein</fullName>
    </submittedName>
</protein>
<feature type="region of interest" description="Disordered" evidence="4">
    <location>
        <begin position="565"/>
        <end position="591"/>
    </location>
</feature>
<evidence type="ECO:0000256" key="2">
    <source>
        <dbReference type="ARBA" id="ARBA00022803"/>
    </source>
</evidence>
<feature type="repeat" description="TPR" evidence="3">
    <location>
        <begin position="788"/>
        <end position="821"/>
    </location>
</feature>
<dbReference type="GO" id="GO:0000166">
    <property type="term" value="F:nucleotide binding"/>
    <property type="evidence" value="ECO:0007669"/>
    <property type="project" value="InterPro"/>
</dbReference>
<keyword evidence="6" id="KW-1185">Reference proteome</keyword>
<dbReference type="PANTHER" id="PTHR45586">
    <property type="entry name" value="TPR REPEAT-CONTAINING PROTEIN PA4667"/>
    <property type="match status" value="1"/>
</dbReference>
<keyword evidence="1" id="KW-0677">Repeat</keyword>
<dbReference type="AlphaFoldDB" id="A0A4D6HBS5"/>
<feature type="compositionally biased region" description="Acidic residues" evidence="4">
    <location>
        <begin position="1158"/>
        <end position="1167"/>
    </location>
</feature>
<sequence>MLGSLAVALASAGLERGAEKGVKKYREKLVEEKFSGDIEALGTEFNQTLQKSIQREIDYSQFPELEVITDDWTPVAEELDDIDEVMFEDEADAVEEIVGAIERAHRIDPAQHPDLHRQLMQAVSESYAQAIHTFQNRIAGTDRATLLGYRSMDNLRDQVSEVDAEIERIQARLERTKYYHLFDGDRRGKERAVRVLADGLPEIDYFDREGVPPIAPSDRVLITGPKGVGKTRTLIEFIRQSSDVDQIVIPRPSLTDTSELDVLVDESFEGHIMFVWDDVHGVDPTTNNRVVRDAVLKLDDQLKDTKTSLSIFITARSEQLRKMPGDVNDPEGFWREFEQIQLQQFQDNAALGEFRMHVKESLDIEVDSSQSIGYTSATPLSIVRKFQELQSDDDDGVTAADIDIWSYHYQNLRDRDPQQTAVLDAIRILSDLGIAPTVPLIEGIYREVFCYDNPGDRLEPHLEALEQAGWIQRGEPLVQWEVPPPENIEKFHISSAVLAAIPEPVNSIYEPLAAFAIESLGNYVSSTELRKTEVDARWRWKAQISYLSAVRIKFLEYLVGGPPQKRISSHHRMSDYLSESNAQKPRKHYRFDPNDKRLESYVTPISDHSQEELELIRDCLDAFVEQADTTQIAQTIAARYLMQLGEVKDAKLKLESVIESAETPPTVSQAYLGVIHLLQNNLEIASQHLAEVIGSYHSPIDPDTPFNPDPEWGLDEDVVIEYAVLLARSKRWEPALDKFEYIDRWAGLDHALTAKDFVYWGEALLKTGDQETAQEKFKRALERDPEHVRAYVELGRLAQSKGEIEDAIRQFQQALEYSEDNSYAALQLGNLYRKKGNLSRARESYITAGKTTDEAAPFIRLASLEIEDDNPNGAVDAYEKAITRRPEDIELRMTQLRILFEGIPVDSDHLEGETWAIPSVDQNLKKNHLEFLLDHFTTEFPDFEFDEEGMRQNVREVISWYIQAPLSEPWMNGPHQATNDLLRKIPKDKPTLQGHALKTYGELVISADAKPLLLQMLAYRSLINRRYETGAYLLESLVEYRTQLDSSHDLWQNIVDGAVHIVCLARLGFSTIDSEELLDWIAKQSHDPSDEPYQGLKYLQEGNVDYRPGDLRYHAESTSRNIDFVPTPDDLKSTPLLTLEQLASATVVEELMKSQEDSPFESDPESPLEERPDSDAICTLYQVDGIGREIGFRLRTAGVQSVKDLQHLTPKQLQEVKGIGANSAVQIKNNAASLIEDT</sequence>
<reference evidence="5 6" key="1">
    <citation type="journal article" date="2019" name="Nat. Commun.">
        <title>A new type of DNA phosphorothioation-based antiviral system in archaea.</title>
        <authorList>
            <person name="Xiong L."/>
            <person name="Liu S."/>
            <person name="Chen S."/>
            <person name="Xiao Y."/>
            <person name="Zhu B."/>
            <person name="Gao Y."/>
            <person name="Zhang Y."/>
            <person name="Chen B."/>
            <person name="Luo J."/>
            <person name="Deng Z."/>
            <person name="Chen X."/>
            <person name="Wang L."/>
            <person name="Chen S."/>
        </authorList>
    </citation>
    <scope>NUCLEOTIDE SEQUENCE [LARGE SCALE GENOMIC DNA]</scope>
    <source>
        <strain evidence="5 6">CBA1105</strain>
    </source>
</reference>
<dbReference type="Gene3D" id="1.10.150.20">
    <property type="entry name" value="5' to 3' exonuclease, C-terminal subdomain"/>
    <property type="match status" value="1"/>
</dbReference>
<organism evidence="5 6">
    <name type="scientific">Halapricum salinum</name>
    <dbReference type="NCBI Taxonomy" id="1457250"/>
    <lineage>
        <taxon>Archaea</taxon>
        <taxon>Methanobacteriati</taxon>
        <taxon>Methanobacteriota</taxon>
        <taxon>Stenosarchaea group</taxon>
        <taxon>Halobacteria</taxon>
        <taxon>Halobacteriales</taxon>
        <taxon>Haloarculaceae</taxon>
        <taxon>Halapricum</taxon>
    </lineage>
</organism>
<dbReference type="InterPro" id="IPR011990">
    <property type="entry name" value="TPR-like_helical_dom_sf"/>
</dbReference>
<accession>A0A4D6HBS5</accession>
<dbReference type="Gene3D" id="3.40.50.300">
    <property type="entry name" value="P-loop containing nucleotide triphosphate hydrolases"/>
    <property type="match status" value="1"/>
</dbReference>
<name>A0A4D6HBS5_9EURY</name>
<dbReference type="PROSITE" id="PS50293">
    <property type="entry name" value="TPR_REGION"/>
    <property type="match status" value="1"/>
</dbReference>
<dbReference type="Pfam" id="PF14520">
    <property type="entry name" value="HHH_5"/>
    <property type="match status" value="1"/>
</dbReference>
<dbReference type="SUPFAM" id="SSF48452">
    <property type="entry name" value="TPR-like"/>
    <property type="match status" value="1"/>
</dbReference>
<dbReference type="STRING" id="1457250.GCA_000755225_01008"/>
<dbReference type="SUPFAM" id="SSF47794">
    <property type="entry name" value="Rad51 N-terminal domain-like"/>
    <property type="match status" value="1"/>
</dbReference>